<proteinExistence type="predicted"/>
<sequence length="273" mass="29524">MVGKIKVCRRCMRSLGGTLGGTALNAELLGHRRNNASGPRLDVLQAGNEKNQEKPPRGTGPVGVCLTGRPLARLQTIGVVNAARIQATNGRPSLVRRIRTASVMADYCRVMFEAWTRVTGLEAHPDVVRRRCAAAIVIGGASYAQGLLEARLDVHFVPSSASNNTKGATNVAGIPYDAGHVTVQRDGLIWDRGRAAGHVGPTIGAAPRQVFTSIGRVRGADEQDVKKRILLRRIIVLLTVRDMSTNKRDIDVCPKTTDAGENLEKSRERRTQL</sequence>
<protein>
    <submittedName>
        <fullName evidence="2">Uncharacterized protein</fullName>
    </submittedName>
</protein>
<comment type="caution">
    <text evidence="2">The sequence shown here is derived from an EMBL/GenBank/DDBJ whole genome shotgun (WGS) entry which is preliminary data.</text>
</comment>
<evidence type="ECO:0000313" key="2">
    <source>
        <dbReference type="EMBL" id="KAJ7360977.1"/>
    </source>
</evidence>
<evidence type="ECO:0000313" key="3">
    <source>
        <dbReference type="Proteomes" id="UP001218218"/>
    </source>
</evidence>
<name>A0AAD7AJV8_9AGAR</name>
<dbReference type="AlphaFoldDB" id="A0AAD7AJV8"/>
<feature type="region of interest" description="Disordered" evidence="1">
    <location>
        <begin position="253"/>
        <end position="273"/>
    </location>
</feature>
<gene>
    <name evidence="2" type="ORF">DFH08DRAFT_800387</name>
</gene>
<keyword evidence="3" id="KW-1185">Reference proteome</keyword>
<organism evidence="2 3">
    <name type="scientific">Mycena albidolilacea</name>
    <dbReference type="NCBI Taxonomy" id="1033008"/>
    <lineage>
        <taxon>Eukaryota</taxon>
        <taxon>Fungi</taxon>
        <taxon>Dikarya</taxon>
        <taxon>Basidiomycota</taxon>
        <taxon>Agaricomycotina</taxon>
        <taxon>Agaricomycetes</taxon>
        <taxon>Agaricomycetidae</taxon>
        <taxon>Agaricales</taxon>
        <taxon>Marasmiineae</taxon>
        <taxon>Mycenaceae</taxon>
        <taxon>Mycena</taxon>
    </lineage>
</organism>
<evidence type="ECO:0000256" key="1">
    <source>
        <dbReference type="SAM" id="MobiDB-lite"/>
    </source>
</evidence>
<dbReference type="Proteomes" id="UP001218218">
    <property type="component" value="Unassembled WGS sequence"/>
</dbReference>
<feature type="compositionally biased region" description="Basic and acidic residues" evidence="1">
    <location>
        <begin position="262"/>
        <end position="273"/>
    </location>
</feature>
<dbReference type="EMBL" id="JARIHO010000005">
    <property type="protein sequence ID" value="KAJ7360977.1"/>
    <property type="molecule type" value="Genomic_DNA"/>
</dbReference>
<reference evidence="2" key="1">
    <citation type="submission" date="2023-03" db="EMBL/GenBank/DDBJ databases">
        <title>Massive genome expansion in bonnet fungi (Mycena s.s.) driven by repeated elements and novel gene families across ecological guilds.</title>
        <authorList>
            <consortium name="Lawrence Berkeley National Laboratory"/>
            <person name="Harder C.B."/>
            <person name="Miyauchi S."/>
            <person name="Viragh M."/>
            <person name="Kuo A."/>
            <person name="Thoen E."/>
            <person name="Andreopoulos B."/>
            <person name="Lu D."/>
            <person name="Skrede I."/>
            <person name="Drula E."/>
            <person name="Henrissat B."/>
            <person name="Morin E."/>
            <person name="Kohler A."/>
            <person name="Barry K."/>
            <person name="LaButti K."/>
            <person name="Morin E."/>
            <person name="Salamov A."/>
            <person name="Lipzen A."/>
            <person name="Mereny Z."/>
            <person name="Hegedus B."/>
            <person name="Baldrian P."/>
            <person name="Stursova M."/>
            <person name="Weitz H."/>
            <person name="Taylor A."/>
            <person name="Grigoriev I.V."/>
            <person name="Nagy L.G."/>
            <person name="Martin F."/>
            <person name="Kauserud H."/>
        </authorList>
    </citation>
    <scope>NUCLEOTIDE SEQUENCE</scope>
    <source>
        <strain evidence="2">CBHHK002</strain>
    </source>
</reference>
<accession>A0AAD7AJV8</accession>